<gene>
    <name evidence="2" type="ORF">FSP39_001756</name>
</gene>
<feature type="compositionally biased region" description="Basic residues" evidence="1">
    <location>
        <begin position="128"/>
        <end position="145"/>
    </location>
</feature>
<keyword evidence="3" id="KW-1185">Reference proteome</keyword>
<dbReference type="EMBL" id="VSWD01000013">
    <property type="protein sequence ID" value="KAK3083705.1"/>
    <property type="molecule type" value="Genomic_DNA"/>
</dbReference>
<organism evidence="2 3">
    <name type="scientific">Pinctada imbricata</name>
    <name type="common">Atlantic pearl-oyster</name>
    <name type="synonym">Pinctada martensii</name>
    <dbReference type="NCBI Taxonomy" id="66713"/>
    <lineage>
        <taxon>Eukaryota</taxon>
        <taxon>Metazoa</taxon>
        <taxon>Spiralia</taxon>
        <taxon>Lophotrochozoa</taxon>
        <taxon>Mollusca</taxon>
        <taxon>Bivalvia</taxon>
        <taxon>Autobranchia</taxon>
        <taxon>Pteriomorphia</taxon>
        <taxon>Pterioida</taxon>
        <taxon>Pterioidea</taxon>
        <taxon>Pteriidae</taxon>
        <taxon>Pinctada</taxon>
    </lineage>
</organism>
<reference evidence="2" key="1">
    <citation type="submission" date="2019-08" db="EMBL/GenBank/DDBJ databases">
        <title>The improved chromosome-level genome for the pearl oyster Pinctada fucata martensii using PacBio sequencing and Hi-C.</title>
        <authorList>
            <person name="Zheng Z."/>
        </authorList>
    </citation>
    <scope>NUCLEOTIDE SEQUENCE</scope>
    <source>
        <strain evidence="2">ZZ-2019</strain>
        <tissue evidence="2">Adductor muscle</tissue>
    </source>
</reference>
<comment type="caution">
    <text evidence="2">The sequence shown here is derived from an EMBL/GenBank/DDBJ whole genome shotgun (WGS) entry which is preliminary data.</text>
</comment>
<feature type="region of interest" description="Disordered" evidence="1">
    <location>
        <begin position="126"/>
        <end position="217"/>
    </location>
</feature>
<dbReference type="Proteomes" id="UP001186944">
    <property type="component" value="Unassembled WGS sequence"/>
</dbReference>
<evidence type="ECO:0000256" key="1">
    <source>
        <dbReference type="SAM" id="MobiDB-lite"/>
    </source>
</evidence>
<feature type="compositionally biased region" description="Basic and acidic residues" evidence="1">
    <location>
        <begin position="62"/>
        <end position="85"/>
    </location>
</feature>
<evidence type="ECO:0000313" key="3">
    <source>
        <dbReference type="Proteomes" id="UP001186944"/>
    </source>
</evidence>
<accession>A0AA89BLD4</accession>
<name>A0AA89BLD4_PINIB</name>
<sequence length="577" mass="66689">MFLYRLAYIPRKDISVIYEMAQRSSDEKTKYVSGVKDKVGQPFPNNDEYINHNRRFLQPIKSSHEKQRHKETEFSHIESTAERSSSRISQTLRDELSKLFHVSRRLQTNELLSSLQDLYSHLNDIKSRTGKKQTTKSPRHKKILVKRSPSELSETDFASQKGHIDQKVRAVTDSEESDSKLRSRETGSKKTQVRKKPIFPRNDSGYYSSSPRSWKSPNEVLQDFAQETEVKRSASKQTETRKKLKGNISVIDDLKDQVRGLLKTGNKQQTVDSFQHNLESVLPPEQSHIRYTLENIVHYEIRKLMFSKSFSVTLTSDPKDGSYIFIVMDAGEHTLTQADQSWIKYKKQKHVKMESEDIICHEMKRSLSEKKVSELDRFIKDNLQTSYVQHLFRGHSNLNMISLSKVKSMNYGSPNWNAADELCVVMYCFHKGYIPFGEHPFPRRIGDLRTDVREGYCELSTKTKVQMGRSVYTESTQMASSLGNFVQSEDGSIAFITCAHALFPMSELRTILSFKDYHRSEFYDSETREKIGQVTDVYFEYNIPDSVDAALVKLNKNTDIVPGFPTIYMDQLQHAGK</sequence>
<evidence type="ECO:0000313" key="2">
    <source>
        <dbReference type="EMBL" id="KAK3083705.1"/>
    </source>
</evidence>
<protein>
    <submittedName>
        <fullName evidence="2">Uncharacterized protein</fullName>
    </submittedName>
</protein>
<dbReference type="AlphaFoldDB" id="A0AA89BLD4"/>
<proteinExistence type="predicted"/>
<feature type="region of interest" description="Disordered" evidence="1">
    <location>
        <begin position="61"/>
        <end position="88"/>
    </location>
</feature>
<feature type="compositionally biased region" description="Basic and acidic residues" evidence="1">
    <location>
        <begin position="162"/>
        <end position="188"/>
    </location>
</feature>
<feature type="compositionally biased region" description="Polar residues" evidence="1">
    <location>
        <begin position="205"/>
        <end position="216"/>
    </location>
</feature>